<dbReference type="RefSeq" id="WP_128232764.1">
    <property type="nucleotide sequence ID" value="NZ_SAUY01000015.1"/>
</dbReference>
<reference evidence="1 2" key="2">
    <citation type="submission" date="2019-01" db="EMBL/GenBank/DDBJ databases">
        <authorList>
            <person name="Li Y."/>
        </authorList>
    </citation>
    <scope>NUCLEOTIDE SEQUENCE [LARGE SCALE GENOMIC DNA]</scope>
    <source>
        <strain evidence="1 2">07D10-4-3</strain>
    </source>
</reference>
<comment type="caution">
    <text evidence="1">The sequence shown here is derived from an EMBL/GenBank/DDBJ whole genome shotgun (WGS) entry which is preliminary data.</text>
</comment>
<reference evidence="1 2" key="1">
    <citation type="submission" date="2019-01" db="EMBL/GenBank/DDBJ databases">
        <title>Sinorhodobacter populi sp. nov. isolated from the symptomatic bark tissue of Populus euramericana canker.</title>
        <authorList>
            <person name="Xu G."/>
        </authorList>
    </citation>
    <scope>NUCLEOTIDE SEQUENCE [LARGE SCALE GENOMIC DNA]</scope>
    <source>
        <strain evidence="1 2">07D10-4-3</strain>
    </source>
</reference>
<accession>A0A443KCP1</accession>
<sequence length="146" mass="16036">MLVVTASETIVKARQQRGTITAHVIRLSDPAAAGGFSYNIALSFGTGEPIGFIATRGKDVLKVWRRLASVEEWLSIFGNMLISFTVVPDTCPEQGMIDMLFKQYKVLEHSEHDLLNIERKRLIAAFNRGADPSNGRSQGSPDTTDA</sequence>
<evidence type="ECO:0000313" key="1">
    <source>
        <dbReference type="EMBL" id="RWR30558.1"/>
    </source>
</evidence>
<gene>
    <name evidence="1" type="ORF">D2T29_12870</name>
</gene>
<organism evidence="1 2">
    <name type="scientific">Paenirhodobacter populi</name>
    <dbReference type="NCBI Taxonomy" id="2306993"/>
    <lineage>
        <taxon>Bacteria</taxon>
        <taxon>Pseudomonadati</taxon>
        <taxon>Pseudomonadota</taxon>
        <taxon>Alphaproteobacteria</taxon>
        <taxon>Rhodobacterales</taxon>
        <taxon>Rhodobacter group</taxon>
        <taxon>Paenirhodobacter</taxon>
    </lineage>
</organism>
<dbReference type="AlphaFoldDB" id="A0A443KCP1"/>
<proteinExistence type="predicted"/>
<dbReference type="EMBL" id="SAUY01000015">
    <property type="protein sequence ID" value="RWR30558.1"/>
    <property type="molecule type" value="Genomic_DNA"/>
</dbReference>
<dbReference type="Proteomes" id="UP000284451">
    <property type="component" value="Unassembled WGS sequence"/>
</dbReference>
<protein>
    <submittedName>
        <fullName evidence="1">Uncharacterized protein</fullName>
    </submittedName>
</protein>
<name>A0A443KCP1_9RHOB</name>
<evidence type="ECO:0000313" key="2">
    <source>
        <dbReference type="Proteomes" id="UP000284451"/>
    </source>
</evidence>